<reference evidence="2" key="1">
    <citation type="journal article" date="2019" name="Int. J. Syst. Evol. Microbiol.">
        <title>The Global Catalogue of Microorganisms (GCM) 10K type strain sequencing project: providing services to taxonomists for standard genome sequencing and annotation.</title>
        <authorList>
            <consortium name="The Broad Institute Genomics Platform"/>
            <consortium name="The Broad Institute Genome Sequencing Center for Infectious Disease"/>
            <person name="Wu L."/>
            <person name="Ma J."/>
        </authorList>
    </citation>
    <scope>NUCLEOTIDE SEQUENCE [LARGE SCALE GENOMIC DNA]</scope>
    <source>
        <strain evidence="2">CGMCC 1.12931</strain>
    </source>
</reference>
<gene>
    <name evidence="1" type="ORF">GCM10010832_06680</name>
</gene>
<name>A0ABQ1SGA2_9FLAO</name>
<accession>A0ABQ1SGA2</accession>
<dbReference type="EMBL" id="BMGM01000002">
    <property type="protein sequence ID" value="GGE28716.1"/>
    <property type="molecule type" value="Genomic_DNA"/>
</dbReference>
<comment type="caution">
    <text evidence="1">The sequence shown here is derived from an EMBL/GenBank/DDBJ whole genome shotgun (WGS) entry which is preliminary data.</text>
</comment>
<evidence type="ECO:0000313" key="2">
    <source>
        <dbReference type="Proteomes" id="UP000599179"/>
    </source>
</evidence>
<organism evidence="1 2">
    <name type="scientific">Psychroflexus planctonicus</name>
    <dbReference type="NCBI Taxonomy" id="1526575"/>
    <lineage>
        <taxon>Bacteria</taxon>
        <taxon>Pseudomonadati</taxon>
        <taxon>Bacteroidota</taxon>
        <taxon>Flavobacteriia</taxon>
        <taxon>Flavobacteriales</taxon>
        <taxon>Flavobacteriaceae</taxon>
        <taxon>Psychroflexus</taxon>
    </lineage>
</organism>
<sequence>MDIYNLNLNRMATVDNIRNGLIDKILSIRNKDFLVALDKLITSSSSESDIINLTKEQKIMLEMSEHDIKNGKLISQEAMDKRNLEWLNAM</sequence>
<evidence type="ECO:0000313" key="1">
    <source>
        <dbReference type="EMBL" id="GGE28716.1"/>
    </source>
</evidence>
<proteinExistence type="predicted"/>
<keyword evidence="2" id="KW-1185">Reference proteome</keyword>
<dbReference type="Proteomes" id="UP000599179">
    <property type="component" value="Unassembled WGS sequence"/>
</dbReference>
<protein>
    <submittedName>
        <fullName evidence="1">Uncharacterized protein</fullName>
    </submittedName>
</protein>